<keyword evidence="1" id="KW-0812">Transmembrane</keyword>
<keyword evidence="1" id="KW-0472">Membrane</keyword>
<protein>
    <submittedName>
        <fullName evidence="2">Uncharacterized protein</fullName>
    </submittedName>
</protein>
<keyword evidence="1" id="KW-1133">Transmembrane helix</keyword>
<sequence>MKGYRQLTLLYGLLLMVVAIPVAIYLVEQNADSRNMAANKRGCVEQCPGRDGVLRNCTPPEADGSSEDSVCNVANRVQMCGGKCYVCPSPNGKWKVDDALKCAGTTVVPSIPAGQVGVLNYQISFGGVNPNNAQCTIDWPLKFIILGDGETKVYQNVIPKNKFVLNNKMVFIGSLKLTGFTRLNNLAVFIRGPKHLQVKYGKNNQTGSYNQAGGEIMVTESEVLSPLYDFSGYPLMPGDVVGTYSEQQDDMINGVDFSYIKLKSLEHETIADGGNLKADLDGNCQVNSNDVNLLKITLQDRQGQLY</sequence>
<dbReference type="AlphaFoldDB" id="A0A1J5I1L3"/>
<name>A0A1J5I1L3_9BACT</name>
<dbReference type="Proteomes" id="UP000182344">
    <property type="component" value="Unassembled WGS sequence"/>
</dbReference>
<dbReference type="STRING" id="1805376.AUK05_02310"/>
<comment type="caution">
    <text evidence="2">The sequence shown here is derived from an EMBL/GenBank/DDBJ whole genome shotgun (WGS) entry which is preliminary data.</text>
</comment>
<gene>
    <name evidence="2" type="ORF">AUK05_02310</name>
</gene>
<evidence type="ECO:0000256" key="1">
    <source>
        <dbReference type="SAM" id="Phobius"/>
    </source>
</evidence>
<reference evidence="2 3" key="1">
    <citation type="journal article" date="2016" name="Environ. Microbiol.">
        <title>Genomic resolution of a cold subsurface aquifer community provides metabolic insights for novel microbes adapted to high CO concentrations.</title>
        <authorList>
            <person name="Probst A.J."/>
            <person name="Castelle C.J."/>
            <person name="Singh A."/>
            <person name="Brown C.T."/>
            <person name="Anantharaman K."/>
            <person name="Sharon I."/>
            <person name="Hug L.A."/>
            <person name="Burstein D."/>
            <person name="Emerson J.B."/>
            <person name="Thomas B.C."/>
            <person name="Banfield J.F."/>
        </authorList>
    </citation>
    <scope>NUCLEOTIDE SEQUENCE [LARGE SCALE GENOMIC DNA]</scope>
    <source>
        <strain evidence="2">CG2_30_35_20</strain>
    </source>
</reference>
<accession>A0A1J5I1L3</accession>
<feature type="transmembrane region" description="Helical" evidence="1">
    <location>
        <begin position="7"/>
        <end position="27"/>
    </location>
</feature>
<organism evidence="2 3">
    <name type="scientific">Candidatus Shapirobacteria bacterium CG2_30_35_20</name>
    <dbReference type="NCBI Taxonomy" id="1805376"/>
    <lineage>
        <taxon>Bacteria</taxon>
        <taxon>Candidatus Shapironibacteriota</taxon>
    </lineage>
</organism>
<dbReference type="EMBL" id="MNZO01000034">
    <property type="protein sequence ID" value="OIP86991.1"/>
    <property type="molecule type" value="Genomic_DNA"/>
</dbReference>
<proteinExistence type="predicted"/>
<evidence type="ECO:0000313" key="2">
    <source>
        <dbReference type="EMBL" id="OIP86991.1"/>
    </source>
</evidence>
<evidence type="ECO:0000313" key="3">
    <source>
        <dbReference type="Proteomes" id="UP000182344"/>
    </source>
</evidence>